<accession>A0ABX1YJP2</accession>
<evidence type="ECO:0000313" key="4">
    <source>
        <dbReference type="Proteomes" id="UP000596857"/>
    </source>
</evidence>
<proteinExistence type="predicted"/>
<keyword evidence="1" id="KW-0175">Coiled coil</keyword>
<feature type="domain" description="TniQ" evidence="2">
    <location>
        <begin position="10"/>
        <end position="143"/>
    </location>
</feature>
<comment type="caution">
    <text evidence="3">The sequence shown here is derived from an EMBL/GenBank/DDBJ whole genome shotgun (WGS) entry which is preliminary data.</text>
</comment>
<keyword evidence="4" id="KW-1185">Reference proteome</keyword>
<name>A0ABX1YJP2_9BACL</name>
<dbReference type="RefSeq" id="WP_171718010.1">
    <property type="nucleotide sequence ID" value="NZ_WHOB01000043.1"/>
</dbReference>
<protein>
    <recommendedName>
        <fullName evidence="2">TniQ domain-containing protein</fullName>
    </recommendedName>
</protein>
<dbReference type="Pfam" id="PF06527">
    <property type="entry name" value="TniQ"/>
    <property type="match status" value="1"/>
</dbReference>
<gene>
    <name evidence="3" type="ORF">GC101_15860</name>
</gene>
<feature type="coiled-coil region" evidence="1">
    <location>
        <begin position="313"/>
        <end position="340"/>
    </location>
</feature>
<organism evidence="3 4">
    <name type="scientific">Paenibacillus phytohabitans</name>
    <dbReference type="NCBI Taxonomy" id="2654978"/>
    <lineage>
        <taxon>Bacteria</taxon>
        <taxon>Bacillati</taxon>
        <taxon>Bacillota</taxon>
        <taxon>Bacilli</taxon>
        <taxon>Bacillales</taxon>
        <taxon>Paenibacillaceae</taxon>
        <taxon>Paenibacillus</taxon>
    </lineage>
</organism>
<evidence type="ECO:0000256" key="1">
    <source>
        <dbReference type="SAM" id="Coils"/>
    </source>
</evidence>
<dbReference type="InterPro" id="IPR009492">
    <property type="entry name" value="TniQ"/>
</dbReference>
<dbReference type="EMBL" id="WHOB01000043">
    <property type="protein sequence ID" value="NOU80346.1"/>
    <property type="molecule type" value="Genomic_DNA"/>
</dbReference>
<reference evidence="3 4" key="1">
    <citation type="submission" date="2019-10" db="EMBL/GenBank/DDBJ databases">
        <title>Description of Paenibacillus terricola sp. nov.</title>
        <authorList>
            <person name="Carlier A."/>
            <person name="Qi S."/>
        </authorList>
    </citation>
    <scope>NUCLEOTIDE SEQUENCE [LARGE SCALE GENOMIC DNA]</scope>
    <source>
        <strain evidence="3 4">LMG 31459</strain>
    </source>
</reference>
<evidence type="ECO:0000313" key="3">
    <source>
        <dbReference type="EMBL" id="NOU80346.1"/>
    </source>
</evidence>
<evidence type="ECO:0000259" key="2">
    <source>
        <dbReference type="Pfam" id="PF06527"/>
    </source>
</evidence>
<dbReference type="Proteomes" id="UP000596857">
    <property type="component" value="Unassembled WGS sequence"/>
</dbReference>
<sequence>MNKLLMQPQPLHPLPYYDESLSGYLLRFSSENIVPPRFLYEKLDLFREKRQINSYFIDLDFLSDKDLKFLANITNNKTVDIFNMIIPKHKNLNIEFSGNLILHDDIEIIRAKVCPCCLSESEYFRKIWLLSNVTACPYHSVELMDSCIVCSEQISWRKGNIFLCRCGHRHKKSQAVLAVNVTVNFSEYVYSKCDLYNERLTFINKSDFIDCDLLTLNTMHRFLGREITTGLSMENKYKRGSITFSEYIQFQLNIIRILRLWPEGYRNFLDNLNLRIYSDLYYLEKSLIIFQSDGGNLKPLIEEYLLYVKPIKEKRAQEEEEKQKREVEEFERLIGILKDNEKELFLKRKTQGRLHIKEIGILIECQEWHIKFWIKKGLLENTAEDEFDDIVTLESFKKFKRTYITLKELQKKLNTSYSQLLRKDIIPVSGLKIDGGGMYLYRKNDIKVLLK</sequence>